<keyword evidence="13" id="KW-1185">Reference proteome</keyword>
<comment type="caution">
    <text evidence="12">The sequence shown here is derived from an EMBL/GenBank/DDBJ whole genome shotgun (WGS) entry which is preliminary data.</text>
</comment>
<dbReference type="FunCoup" id="A0A152A2N7">
    <property type="interactions" value="8"/>
</dbReference>
<reference evidence="12 13" key="1">
    <citation type="submission" date="2015-12" db="EMBL/GenBank/DDBJ databases">
        <title>Dictyostelia acquired genes for synthesis and detection of signals that induce cell-type specialization by lateral gene transfer from prokaryotes.</title>
        <authorList>
            <person name="Gloeckner G."/>
            <person name="Schaap P."/>
        </authorList>
    </citation>
    <scope>NUCLEOTIDE SEQUENCE [LARGE SCALE GENOMIC DNA]</scope>
    <source>
        <strain evidence="12 13">TK</strain>
    </source>
</reference>
<comment type="similarity">
    <text evidence="1">Belongs to the protein-tyrosine phosphatase family.</text>
</comment>
<dbReference type="Proteomes" id="UP000076078">
    <property type="component" value="Unassembled WGS sequence"/>
</dbReference>
<dbReference type="InterPro" id="IPR000387">
    <property type="entry name" value="Tyr_Pase_dom"/>
</dbReference>
<name>A0A152A2N7_TIELA</name>
<proteinExistence type="inferred from homology"/>
<evidence type="ECO:0000256" key="5">
    <source>
        <dbReference type="ARBA" id="ARBA00022912"/>
    </source>
</evidence>
<dbReference type="Pfam" id="PF00102">
    <property type="entry name" value="Y_phosphatase"/>
    <property type="match status" value="1"/>
</dbReference>
<dbReference type="InterPro" id="IPR029021">
    <property type="entry name" value="Prot-tyrosine_phosphatase-like"/>
</dbReference>
<dbReference type="SUPFAM" id="SSF52799">
    <property type="entry name" value="(Phosphotyrosine protein) phosphatases II"/>
    <property type="match status" value="1"/>
</dbReference>
<keyword evidence="8" id="KW-0636">Prenylation</keyword>
<dbReference type="InParanoid" id="A0A152A2N7"/>
<evidence type="ECO:0000259" key="10">
    <source>
        <dbReference type="PROSITE" id="PS50054"/>
    </source>
</evidence>
<dbReference type="InterPro" id="IPR003595">
    <property type="entry name" value="Tyr_Pase_cat"/>
</dbReference>
<evidence type="ECO:0000256" key="1">
    <source>
        <dbReference type="ARBA" id="ARBA00009580"/>
    </source>
</evidence>
<dbReference type="OMA" id="IQVHGWT"/>
<dbReference type="PROSITE" id="PS50054">
    <property type="entry name" value="TYR_PHOSPHATASE_DUAL"/>
    <property type="match status" value="1"/>
</dbReference>
<accession>A0A152A2N7</accession>
<protein>
    <recommendedName>
        <fullName evidence="2">protein-tyrosine-phosphatase</fullName>
        <ecNumber evidence="2">3.1.3.48</ecNumber>
    </recommendedName>
</protein>
<dbReference type="InterPro" id="IPR050561">
    <property type="entry name" value="PTP"/>
</dbReference>
<organism evidence="12 13">
    <name type="scientific">Tieghemostelium lacteum</name>
    <name type="common">Slime mold</name>
    <name type="synonym">Dictyostelium lacteum</name>
    <dbReference type="NCBI Taxonomy" id="361077"/>
    <lineage>
        <taxon>Eukaryota</taxon>
        <taxon>Amoebozoa</taxon>
        <taxon>Evosea</taxon>
        <taxon>Eumycetozoa</taxon>
        <taxon>Dictyostelia</taxon>
        <taxon>Dictyosteliales</taxon>
        <taxon>Raperosteliaceae</taxon>
        <taxon>Tieghemostelium</taxon>
    </lineage>
</organism>
<feature type="domain" description="Tyrosine-protein phosphatase" evidence="10">
    <location>
        <begin position="10"/>
        <end position="164"/>
    </location>
</feature>
<evidence type="ECO:0000256" key="8">
    <source>
        <dbReference type="ARBA" id="ARBA00023289"/>
    </source>
</evidence>
<dbReference type="Gene3D" id="3.90.190.10">
    <property type="entry name" value="Protein tyrosine phosphatase superfamily"/>
    <property type="match status" value="1"/>
</dbReference>
<dbReference type="SMART" id="SM00404">
    <property type="entry name" value="PTPc_motif"/>
    <property type="match status" value="1"/>
</dbReference>
<dbReference type="GO" id="GO:0005737">
    <property type="term" value="C:cytoplasm"/>
    <property type="evidence" value="ECO:0007669"/>
    <property type="project" value="UniProtKB-ARBA"/>
</dbReference>
<evidence type="ECO:0000256" key="2">
    <source>
        <dbReference type="ARBA" id="ARBA00013064"/>
    </source>
</evidence>
<dbReference type="InterPro" id="IPR020422">
    <property type="entry name" value="TYR_PHOSPHATASE_DUAL_dom"/>
</dbReference>
<feature type="domain" description="Tyrosine specific protein phosphatases" evidence="11">
    <location>
        <begin position="85"/>
        <end position="151"/>
    </location>
</feature>
<comment type="catalytic activity">
    <reaction evidence="9">
        <text>O-phospho-L-tyrosyl-[protein] + H2O = L-tyrosyl-[protein] + phosphate</text>
        <dbReference type="Rhea" id="RHEA:10684"/>
        <dbReference type="Rhea" id="RHEA-COMP:10136"/>
        <dbReference type="Rhea" id="RHEA-COMP:20101"/>
        <dbReference type="ChEBI" id="CHEBI:15377"/>
        <dbReference type="ChEBI" id="CHEBI:43474"/>
        <dbReference type="ChEBI" id="CHEBI:46858"/>
        <dbReference type="ChEBI" id="CHEBI:61978"/>
        <dbReference type="EC" id="3.1.3.48"/>
    </reaction>
</comment>
<dbReference type="EMBL" id="LODT01000013">
    <property type="protein sequence ID" value="KYR00470.1"/>
    <property type="molecule type" value="Genomic_DNA"/>
</dbReference>
<keyword evidence="7" id="KW-0449">Lipoprotein</keyword>
<evidence type="ECO:0000256" key="4">
    <source>
        <dbReference type="ARBA" id="ARBA00022801"/>
    </source>
</evidence>
<evidence type="ECO:0000256" key="7">
    <source>
        <dbReference type="ARBA" id="ARBA00023288"/>
    </source>
</evidence>
<dbReference type="EC" id="3.1.3.48" evidence="2"/>
<dbReference type="STRING" id="361077.A0A152A2N7"/>
<evidence type="ECO:0000256" key="9">
    <source>
        <dbReference type="ARBA" id="ARBA00051722"/>
    </source>
</evidence>
<evidence type="ECO:0000256" key="6">
    <source>
        <dbReference type="ARBA" id="ARBA00023157"/>
    </source>
</evidence>
<dbReference type="AlphaFoldDB" id="A0A152A2N7"/>
<gene>
    <name evidence="12" type="ORF">DLAC_02473</name>
</gene>
<keyword evidence="3" id="KW-0488">Methylation</keyword>
<evidence type="ECO:0000259" key="11">
    <source>
        <dbReference type="PROSITE" id="PS50056"/>
    </source>
</evidence>
<sequence>MSGLRSSLPNPASVVETTTHRFLIFDAPNDDNLPLYINELKKYNVTYLVRACDPTYSTEPLQALGIQVFDMPFPDGGSPPDAVVNNWLRILGESYKKGVKETIGVHCVAGLGRAPVLVAIALIESGMNPLQAVEHIRERRRGSINIKQIQYLKNYKSKKKNSCLIM</sequence>
<dbReference type="PROSITE" id="PS50056">
    <property type="entry name" value="TYR_PHOSPHATASE_2"/>
    <property type="match status" value="1"/>
</dbReference>
<dbReference type="CDD" id="cd14500">
    <property type="entry name" value="PTP-IVa"/>
    <property type="match status" value="1"/>
</dbReference>
<dbReference type="FunFam" id="3.90.190.10:FF:000086">
    <property type="entry name" value="Protein tyrosine phosphatase-like protein"/>
    <property type="match status" value="1"/>
</dbReference>
<dbReference type="PANTHER" id="PTHR23339">
    <property type="entry name" value="TYROSINE SPECIFIC PROTEIN PHOSPHATASE AND DUAL SPECIFICITY PROTEIN PHOSPHATASE"/>
    <property type="match status" value="1"/>
</dbReference>
<evidence type="ECO:0000256" key="3">
    <source>
        <dbReference type="ARBA" id="ARBA00022481"/>
    </source>
</evidence>
<dbReference type="OrthoDB" id="5632at2759"/>
<keyword evidence="4" id="KW-0378">Hydrolase</keyword>
<dbReference type="InterPro" id="IPR000242">
    <property type="entry name" value="PTP_cat"/>
</dbReference>
<keyword evidence="6" id="KW-1015">Disulfide bond</keyword>
<evidence type="ECO:0000313" key="12">
    <source>
        <dbReference type="EMBL" id="KYR00470.1"/>
    </source>
</evidence>
<dbReference type="GO" id="GO:0004725">
    <property type="term" value="F:protein tyrosine phosphatase activity"/>
    <property type="evidence" value="ECO:0007669"/>
    <property type="project" value="UniProtKB-EC"/>
</dbReference>
<evidence type="ECO:0000313" key="13">
    <source>
        <dbReference type="Proteomes" id="UP000076078"/>
    </source>
</evidence>
<keyword evidence="5" id="KW-0904">Protein phosphatase</keyword>